<keyword evidence="2 3" id="KW-0456">Lyase</keyword>
<dbReference type="InterPro" id="IPR032466">
    <property type="entry name" value="Metal_Hydrolase"/>
</dbReference>
<dbReference type="PANTHER" id="PTHR21240:SF31">
    <property type="entry name" value="AMIDOHYDROLASE FAMILY PROTEIN (AFU_ORTHOLOGUE AFUA_7G05840)"/>
    <property type="match status" value="1"/>
</dbReference>
<sequence length="364" mass="40293">MSFQKAPRGTIAIEEAVLDPAGLSWITASASLFNPGHRQTPPDSPSGSPPGSPTGHSHLTSLLQDVHTTRIQQMDTHGVEYMLLSLTSPGPQGEVEPAKAATIAREANNWLAEQVKLNPARFGGLASVSMHNSTDASAEAVRAVKELGFFGLIINDYQDSTPGAPNADKEGNIYYDGEGFHEFWKTVEELDVPVYLHPRYPAAQDLEPGTKWGDRKQILGAAVQFHLDLSTHVYALCSSGVFDLFPRVKVVIGHLGEGIPFNLWRADHWYNKPVKKATRPSKEDYTYYFTHNISITTSGNFNEPGLKFCIDQIGVERCLFSIDYPYDTIAEAQYWWHGVDLPADQKEMIARGNAIRLFKLPLDP</sequence>
<dbReference type="Pfam" id="PF04909">
    <property type="entry name" value="Amidohydro_2"/>
    <property type="match status" value="1"/>
</dbReference>
<dbReference type="Proteomes" id="UP001172159">
    <property type="component" value="Unassembled WGS sequence"/>
</dbReference>
<evidence type="ECO:0000256" key="3">
    <source>
        <dbReference type="RuleBase" id="RU366045"/>
    </source>
</evidence>
<reference evidence="6" key="1">
    <citation type="submission" date="2023-06" db="EMBL/GenBank/DDBJ databases">
        <title>Genome-scale phylogeny and comparative genomics of the fungal order Sordariales.</title>
        <authorList>
            <consortium name="Lawrence Berkeley National Laboratory"/>
            <person name="Hensen N."/>
            <person name="Bonometti L."/>
            <person name="Westerberg I."/>
            <person name="Brannstrom I.O."/>
            <person name="Guillou S."/>
            <person name="Cros-Aarteil S."/>
            <person name="Calhoun S."/>
            <person name="Haridas S."/>
            <person name="Kuo A."/>
            <person name="Mondo S."/>
            <person name="Pangilinan J."/>
            <person name="Riley R."/>
            <person name="Labutti K."/>
            <person name="Andreopoulos B."/>
            <person name="Lipzen A."/>
            <person name="Chen C."/>
            <person name="Yanf M."/>
            <person name="Daum C."/>
            <person name="Ng V."/>
            <person name="Clum A."/>
            <person name="Steindorff A."/>
            <person name="Ohm R."/>
            <person name="Martin F."/>
            <person name="Silar P."/>
            <person name="Natvig D."/>
            <person name="Lalanne C."/>
            <person name="Gautier V."/>
            <person name="Ament-Velasquez S.L."/>
            <person name="Kruys A."/>
            <person name="Hutchinson M.I."/>
            <person name="Powell A.J."/>
            <person name="Barry K."/>
            <person name="Miller A.N."/>
            <person name="Grigoriev I.V."/>
            <person name="Debuchy R."/>
            <person name="Gladieux P."/>
            <person name="Thoren M.H."/>
            <person name="Johannesson H."/>
        </authorList>
    </citation>
    <scope>NUCLEOTIDE SEQUENCE</scope>
    <source>
        <strain evidence="6">CBS 540.89</strain>
    </source>
</reference>
<gene>
    <name evidence="6" type="ORF">B0T21DRAFT_325336</name>
</gene>
<dbReference type="PANTHER" id="PTHR21240">
    <property type="entry name" value="2-AMINO-3-CARBOXYLMUCONATE-6-SEMIALDEHYDE DECARBOXYLASE"/>
    <property type="match status" value="1"/>
</dbReference>
<keyword evidence="1 3" id="KW-0210">Decarboxylase</keyword>
<dbReference type="InterPro" id="IPR006680">
    <property type="entry name" value="Amidohydro-rel"/>
</dbReference>
<evidence type="ECO:0000313" key="7">
    <source>
        <dbReference type="Proteomes" id="UP001172159"/>
    </source>
</evidence>
<evidence type="ECO:0000259" key="5">
    <source>
        <dbReference type="Pfam" id="PF04909"/>
    </source>
</evidence>
<dbReference type="GO" id="GO:0016831">
    <property type="term" value="F:carboxy-lyase activity"/>
    <property type="evidence" value="ECO:0007669"/>
    <property type="project" value="UniProtKB-KW"/>
</dbReference>
<proteinExistence type="inferred from homology"/>
<protein>
    <recommendedName>
        <fullName evidence="5">Amidohydrolase-related domain-containing protein</fullName>
    </recommendedName>
</protein>
<accession>A0AA40K3H6</accession>
<name>A0AA40K3H6_9PEZI</name>
<dbReference type="AlphaFoldDB" id="A0AA40K3H6"/>
<dbReference type="GO" id="GO:0016787">
    <property type="term" value="F:hydrolase activity"/>
    <property type="evidence" value="ECO:0007669"/>
    <property type="project" value="InterPro"/>
</dbReference>
<feature type="region of interest" description="Disordered" evidence="4">
    <location>
        <begin position="32"/>
        <end position="59"/>
    </location>
</feature>
<keyword evidence="7" id="KW-1185">Reference proteome</keyword>
<dbReference type="Gene3D" id="3.20.20.140">
    <property type="entry name" value="Metal-dependent hydrolases"/>
    <property type="match status" value="1"/>
</dbReference>
<evidence type="ECO:0000256" key="2">
    <source>
        <dbReference type="ARBA" id="ARBA00023239"/>
    </source>
</evidence>
<evidence type="ECO:0000313" key="6">
    <source>
        <dbReference type="EMBL" id="KAK0744569.1"/>
    </source>
</evidence>
<feature type="domain" description="Amidohydrolase-related" evidence="5">
    <location>
        <begin position="69"/>
        <end position="360"/>
    </location>
</feature>
<feature type="compositionally biased region" description="Pro residues" evidence="4">
    <location>
        <begin position="42"/>
        <end position="52"/>
    </location>
</feature>
<organism evidence="6 7">
    <name type="scientific">Apiosordaria backusii</name>
    <dbReference type="NCBI Taxonomy" id="314023"/>
    <lineage>
        <taxon>Eukaryota</taxon>
        <taxon>Fungi</taxon>
        <taxon>Dikarya</taxon>
        <taxon>Ascomycota</taxon>
        <taxon>Pezizomycotina</taxon>
        <taxon>Sordariomycetes</taxon>
        <taxon>Sordariomycetidae</taxon>
        <taxon>Sordariales</taxon>
        <taxon>Lasiosphaeriaceae</taxon>
        <taxon>Apiosordaria</taxon>
    </lineage>
</organism>
<comment type="similarity">
    <text evidence="3">Belongs to the metallo-dependent hydrolases superfamily.</text>
</comment>
<evidence type="ECO:0000256" key="4">
    <source>
        <dbReference type="SAM" id="MobiDB-lite"/>
    </source>
</evidence>
<dbReference type="EMBL" id="JAUKTV010000002">
    <property type="protein sequence ID" value="KAK0744569.1"/>
    <property type="molecule type" value="Genomic_DNA"/>
</dbReference>
<dbReference type="GO" id="GO:0005829">
    <property type="term" value="C:cytosol"/>
    <property type="evidence" value="ECO:0007669"/>
    <property type="project" value="TreeGrafter"/>
</dbReference>
<comment type="caution">
    <text evidence="6">The sequence shown here is derived from an EMBL/GenBank/DDBJ whole genome shotgun (WGS) entry which is preliminary data.</text>
</comment>
<dbReference type="GO" id="GO:0019748">
    <property type="term" value="P:secondary metabolic process"/>
    <property type="evidence" value="ECO:0007669"/>
    <property type="project" value="TreeGrafter"/>
</dbReference>
<dbReference type="SUPFAM" id="SSF51556">
    <property type="entry name" value="Metallo-dependent hydrolases"/>
    <property type="match status" value="1"/>
</dbReference>
<dbReference type="InterPro" id="IPR032465">
    <property type="entry name" value="ACMSD"/>
</dbReference>
<evidence type="ECO:0000256" key="1">
    <source>
        <dbReference type="ARBA" id="ARBA00022793"/>
    </source>
</evidence>